<feature type="region of interest" description="Disordered" evidence="1">
    <location>
        <begin position="1"/>
        <end position="54"/>
    </location>
</feature>
<dbReference type="Proteomes" id="UP000271889">
    <property type="component" value="Unassembled WGS sequence"/>
</dbReference>
<feature type="compositionally biased region" description="Polar residues" evidence="1">
    <location>
        <begin position="12"/>
        <end position="25"/>
    </location>
</feature>
<dbReference type="EMBL" id="UYRV01012090">
    <property type="protein sequence ID" value="VDK58646.1"/>
    <property type="molecule type" value="Genomic_DNA"/>
</dbReference>
<name>A0A3P6R835_CYLGO</name>
<gene>
    <name evidence="2" type="ORF">CGOC_LOCUS4387</name>
</gene>
<reference evidence="2 3" key="1">
    <citation type="submission" date="2018-11" db="EMBL/GenBank/DDBJ databases">
        <authorList>
            <consortium name="Pathogen Informatics"/>
        </authorList>
    </citation>
    <scope>NUCLEOTIDE SEQUENCE [LARGE SCALE GENOMIC DNA]</scope>
</reference>
<organism evidence="2 3">
    <name type="scientific">Cylicostephanus goldi</name>
    <name type="common">Nematode worm</name>
    <dbReference type="NCBI Taxonomy" id="71465"/>
    <lineage>
        <taxon>Eukaryota</taxon>
        <taxon>Metazoa</taxon>
        <taxon>Ecdysozoa</taxon>
        <taxon>Nematoda</taxon>
        <taxon>Chromadorea</taxon>
        <taxon>Rhabditida</taxon>
        <taxon>Rhabditina</taxon>
        <taxon>Rhabditomorpha</taxon>
        <taxon>Strongyloidea</taxon>
        <taxon>Strongylidae</taxon>
        <taxon>Cylicostephanus</taxon>
    </lineage>
</organism>
<accession>A0A3P6R835</accession>
<sequence length="69" mass="7604">MSSNLPRLAVRQATTIKNNPYMSTRETSDEAAKAPNNDRVIPTNTVKNGPEPVPVEKEGFSIAKFFGLR</sequence>
<dbReference type="OrthoDB" id="5854290at2759"/>
<evidence type="ECO:0000256" key="1">
    <source>
        <dbReference type="SAM" id="MobiDB-lite"/>
    </source>
</evidence>
<keyword evidence="3" id="KW-1185">Reference proteome</keyword>
<protein>
    <submittedName>
        <fullName evidence="2">Uncharacterized protein</fullName>
    </submittedName>
</protein>
<evidence type="ECO:0000313" key="3">
    <source>
        <dbReference type="Proteomes" id="UP000271889"/>
    </source>
</evidence>
<proteinExistence type="predicted"/>
<evidence type="ECO:0000313" key="2">
    <source>
        <dbReference type="EMBL" id="VDK58646.1"/>
    </source>
</evidence>
<dbReference type="AlphaFoldDB" id="A0A3P6R835"/>